<comment type="caution">
    <text evidence="1">The sequence shown here is derived from an EMBL/GenBank/DDBJ whole genome shotgun (WGS) entry which is preliminary data.</text>
</comment>
<dbReference type="Proteomes" id="UP001362999">
    <property type="component" value="Unassembled WGS sequence"/>
</dbReference>
<evidence type="ECO:0008006" key="3">
    <source>
        <dbReference type="Google" id="ProtNLM"/>
    </source>
</evidence>
<gene>
    <name evidence="1" type="ORF">R3P38DRAFT_2914827</name>
</gene>
<dbReference type="EMBL" id="JAWWNJ010000022">
    <property type="protein sequence ID" value="KAK7033754.1"/>
    <property type="molecule type" value="Genomic_DNA"/>
</dbReference>
<sequence length="277" mass="32018">MNPVFPPELEREIFEIAAWDDRSLIPLLLRVCRRVHRWLEPLLYRVFTIDNSDLDSDPCMLAFHSKPPNFVRHVFVEYFSSLKDQTIDLLARYTNIISLFWDGDLPTEILPILDAMKIQRMNLWVSENVAEWARLILHRPMLHSVTHLELYPSDHDSEPIAWEDCAYLASLPALTHLCLADNLCDILLDLILQYCSNLRVIIAAFWTLNPVFVGSAEVFAKDLTTNDLRVVVARVSDFSDNWDSGVWGGDDIWTRAERFVAKKLKGGIECTQYLLDK</sequence>
<keyword evidence="2" id="KW-1185">Reference proteome</keyword>
<evidence type="ECO:0000313" key="1">
    <source>
        <dbReference type="EMBL" id="KAK7033754.1"/>
    </source>
</evidence>
<accession>A0AAW0C351</accession>
<proteinExistence type="predicted"/>
<dbReference type="AlphaFoldDB" id="A0AAW0C351"/>
<organism evidence="1 2">
    <name type="scientific">Favolaschia claudopus</name>
    <dbReference type="NCBI Taxonomy" id="2862362"/>
    <lineage>
        <taxon>Eukaryota</taxon>
        <taxon>Fungi</taxon>
        <taxon>Dikarya</taxon>
        <taxon>Basidiomycota</taxon>
        <taxon>Agaricomycotina</taxon>
        <taxon>Agaricomycetes</taxon>
        <taxon>Agaricomycetidae</taxon>
        <taxon>Agaricales</taxon>
        <taxon>Marasmiineae</taxon>
        <taxon>Mycenaceae</taxon>
        <taxon>Favolaschia</taxon>
    </lineage>
</organism>
<evidence type="ECO:0000313" key="2">
    <source>
        <dbReference type="Proteomes" id="UP001362999"/>
    </source>
</evidence>
<protein>
    <recommendedName>
        <fullName evidence="3">F-box domain-containing protein</fullName>
    </recommendedName>
</protein>
<name>A0AAW0C351_9AGAR</name>
<reference evidence="1 2" key="1">
    <citation type="journal article" date="2024" name="J Genomics">
        <title>Draft genome sequencing and assembly of Favolaschia claudopus CIRM-BRFM 2984 isolated from oak limbs.</title>
        <authorList>
            <person name="Navarro D."/>
            <person name="Drula E."/>
            <person name="Chaduli D."/>
            <person name="Cazenave R."/>
            <person name="Ahrendt S."/>
            <person name="Wang J."/>
            <person name="Lipzen A."/>
            <person name="Daum C."/>
            <person name="Barry K."/>
            <person name="Grigoriev I.V."/>
            <person name="Favel A."/>
            <person name="Rosso M.N."/>
            <person name="Martin F."/>
        </authorList>
    </citation>
    <scope>NUCLEOTIDE SEQUENCE [LARGE SCALE GENOMIC DNA]</scope>
    <source>
        <strain evidence="1 2">CIRM-BRFM 2984</strain>
    </source>
</reference>